<dbReference type="RefSeq" id="WP_177191370.1">
    <property type="nucleotide sequence ID" value="NZ_BNAN01000001.1"/>
</dbReference>
<evidence type="ECO:0000256" key="1">
    <source>
        <dbReference type="SAM" id="Phobius"/>
    </source>
</evidence>
<dbReference type="Proteomes" id="UP000198520">
    <property type="component" value="Unassembled WGS sequence"/>
</dbReference>
<protein>
    <submittedName>
        <fullName evidence="2">Uncharacterized protein</fullName>
    </submittedName>
</protein>
<reference evidence="3" key="1">
    <citation type="submission" date="2016-10" db="EMBL/GenBank/DDBJ databases">
        <authorList>
            <person name="Varghese N."/>
            <person name="Submissions S."/>
        </authorList>
    </citation>
    <scope>NUCLEOTIDE SEQUENCE [LARGE SCALE GENOMIC DNA]</scope>
    <source>
        <strain evidence="3">DSM 19083</strain>
    </source>
</reference>
<keyword evidence="3" id="KW-1185">Reference proteome</keyword>
<gene>
    <name evidence="2" type="ORF">SAMN04488035_2469</name>
</gene>
<dbReference type="AlphaFoldDB" id="A0A1I2HUK3"/>
<keyword evidence="1" id="KW-0812">Transmembrane</keyword>
<dbReference type="EMBL" id="FONZ01000005">
    <property type="protein sequence ID" value="SFF32417.1"/>
    <property type="molecule type" value="Genomic_DNA"/>
</dbReference>
<organism evidence="2 3">
    <name type="scientific">Flavimobilis marinus</name>
    <dbReference type="NCBI Taxonomy" id="285351"/>
    <lineage>
        <taxon>Bacteria</taxon>
        <taxon>Bacillati</taxon>
        <taxon>Actinomycetota</taxon>
        <taxon>Actinomycetes</taxon>
        <taxon>Micrococcales</taxon>
        <taxon>Jonesiaceae</taxon>
        <taxon>Flavimobilis</taxon>
    </lineage>
</organism>
<sequence>MPSRGSWIAITGLLVLALAAAGVLAGLAGRRETRLPRSERRTTMER</sequence>
<keyword evidence="1" id="KW-0472">Membrane</keyword>
<feature type="transmembrane region" description="Helical" evidence="1">
    <location>
        <begin position="6"/>
        <end position="28"/>
    </location>
</feature>
<proteinExistence type="predicted"/>
<evidence type="ECO:0000313" key="2">
    <source>
        <dbReference type="EMBL" id="SFF32417.1"/>
    </source>
</evidence>
<accession>A0A1I2HUK3</accession>
<name>A0A1I2HUK3_9MICO</name>
<evidence type="ECO:0000313" key="3">
    <source>
        <dbReference type="Proteomes" id="UP000198520"/>
    </source>
</evidence>
<keyword evidence="1" id="KW-1133">Transmembrane helix</keyword>